<keyword evidence="2" id="KW-0677">Repeat</keyword>
<feature type="domain" description="Disease resistance R13L4/SHOC-2-like LRR" evidence="3">
    <location>
        <begin position="373"/>
        <end position="539"/>
    </location>
</feature>
<dbReference type="Pfam" id="PF10228">
    <property type="entry name" value="HPF1"/>
    <property type="match status" value="1"/>
</dbReference>
<protein>
    <submittedName>
        <fullName evidence="4">DUF2228 domain-containing protein</fullName>
    </submittedName>
</protein>
<dbReference type="PANTHER" id="PTHR48051">
    <property type="match status" value="1"/>
</dbReference>
<dbReference type="RefSeq" id="WP_190470199.1">
    <property type="nucleotide sequence ID" value="NZ_JACJPW010000076.1"/>
</dbReference>
<dbReference type="Pfam" id="PF23598">
    <property type="entry name" value="LRR_14"/>
    <property type="match status" value="1"/>
</dbReference>
<reference evidence="4" key="2">
    <citation type="submission" date="2020-08" db="EMBL/GenBank/DDBJ databases">
        <authorList>
            <person name="Chen M."/>
            <person name="Teng W."/>
            <person name="Zhao L."/>
            <person name="Hu C."/>
            <person name="Zhou Y."/>
            <person name="Han B."/>
            <person name="Song L."/>
            <person name="Shu W."/>
        </authorList>
    </citation>
    <scope>NUCLEOTIDE SEQUENCE</scope>
    <source>
        <strain evidence="4">FACHB-1375</strain>
    </source>
</reference>
<dbReference type="SUPFAM" id="SSF52058">
    <property type="entry name" value="L domain-like"/>
    <property type="match status" value="1"/>
</dbReference>
<evidence type="ECO:0000313" key="5">
    <source>
        <dbReference type="Proteomes" id="UP000641646"/>
    </source>
</evidence>
<dbReference type="AlphaFoldDB" id="A0A926VK39"/>
<proteinExistence type="predicted"/>
<comment type="caution">
    <text evidence="4">The sequence shown here is derived from an EMBL/GenBank/DDBJ whole genome shotgun (WGS) entry which is preliminary data.</text>
</comment>
<dbReference type="EMBL" id="JACJPW010000076">
    <property type="protein sequence ID" value="MBD2184227.1"/>
    <property type="molecule type" value="Genomic_DNA"/>
</dbReference>
<dbReference type="InterPro" id="IPR003591">
    <property type="entry name" value="Leu-rich_rpt_typical-subtyp"/>
</dbReference>
<gene>
    <name evidence="4" type="ORF">H6G03_24675</name>
</gene>
<sequence>MPKIKEKKKYLSEIYGFEFPDSFFSFWEFTQELPEDAIGGLCSTLSISLAQVFDIFQDDFDPDNFNPIEDSRYYYDPPEFFTMLRGHTDGLHWGYYIDEPNNPVFQVAYYYARDAFEINVSGNNLFETVRYHLEQFYDGTLEEFANYSDYREENEAGLKKLDEIREILRRYDTADRPEMGAAYTEKYYVQRAIIAKTRDYMGIVVPVHLYRPLGGEDKFQIWNYKPSEWEVAEYRKEALQALQEGYPGTALKLGKDLWIYHEFSDITCELLDLAYEALGRNTLRKMLDFRRNRSASQVKAFQEALQNPQETKYLSLYSDRIDTLPPEIGELTQLESVNLNYNNLKALPEEFGRLSNLQELYLVGNYFDRIPDAICNLTQLRTLDLRENPLAEICDRIGELTLLEELCLGNENLRNFPVSLCRLTSLKKLYITASNIAELPPEIGQLSALEELLLATDTGLDTVTSSFKNLRNLKRVTYKYYQADHHNYEEPVSLPSAFCELPNLEYLEFDTNRNIVIPPDIAKLANSLQSLKIGCYTWQELSPGIMQLKNLKYLTVSCASITKIPANICQLSQLENLNLYGNRIRHIPKTLGQMKNLKSLNLSRNCLSASETAKLAQLLPNTEIDCSYQNKYT</sequence>
<dbReference type="InterPro" id="IPR001611">
    <property type="entry name" value="Leu-rich_rpt"/>
</dbReference>
<organism evidence="4 5">
    <name type="scientific">Aerosakkonema funiforme FACHB-1375</name>
    <dbReference type="NCBI Taxonomy" id="2949571"/>
    <lineage>
        <taxon>Bacteria</taxon>
        <taxon>Bacillati</taxon>
        <taxon>Cyanobacteriota</taxon>
        <taxon>Cyanophyceae</taxon>
        <taxon>Oscillatoriophycideae</taxon>
        <taxon>Aerosakkonematales</taxon>
        <taxon>Aerosakkonemataceae</taxon>
        <taxon>Aerosakkonema</taxon>
    </lineage>
</organism>
<keyword evidence="1" id="KW-0433">Leucine-rich repeat</keyword>
<dbReference type="Pfam" id="PF13855">
    <property type="entry name" value="LRR_8"/>
    <property type="match status" value="1"/>
</dbReference>
<dbReference type="PROSITE" id="PS51450">
    <property type="entry name" value="LRR"/>
    <property type="match status" value="1"/>
</dbReference>
<dbReference type="InterPro" id="IPR055414">
    <property type="entry name" value="LRR_R13L4/SHOC2-like"/>
</dbReference>
<evidence type="ECO:0000259" key="3">
    <source>
        <dbReference type="Pfam" id="PF23598"/>
    </source>
</evidence>
<name>A0A926VK39_9CYAN</name>
<dbReference type="GO" id="GO:0006974">
    <property type="term" value="P:DNA damage response"/>
    <property type="evidence" value="ECO:0007669"/>
    <property type="project" value="InterPro"/>
</dbReference>
<reference evidence="4" key="1">
    <citation type="journal article" date="2015" name="ISME J.">
        <title>Draft Genome Sequence of Streptomyces incarnatus NRRL8089, which Produces the Nucleoside Antibiotic Sinefungin.</title>
        <authorList>
            <person name="Oshima K."/>
            <person name="Hattori M."/>
            <person name="Shimizu H."/>
            <person name="Fukuda K."/>
            <person name="Nemoto M."/>
            <person name="Inagaki K."/>
            <person name="Tamura T."/>
        </authorList>
    </citation>
    <scope>NUCLEOTIDE SEQUENCE</scope>
    <source>
        <strain evidence="4">FACHB-1375</strain>
    </source>
</reference>
<keyword evidence="5" id="KW-1185">Reference proteome</keyword>
<dbReference type="GO" id="GO:0005737">
    <property type="term" value="C:cytoplasm"/>
    <property type="evidence" value="ECO:0007669"/>
    <property type="project" value="TreeGrafter"/>
</dbReference>
<dbReference type="GO" id="GO:0042393">
    <property type="term" value="F:histone binding"/>
    <property type="evidence" value="ECO:0007669"/>
    <property type="project" value="InterPro"/>
</dbReference>
<dbReference type="InterPro" id="IPR050216">
    <property type="entry name" value="LRR_domain-containing"/>
</dbReference>
<dbReference type="Gene3D" id="3.80.10.10">
    <property type="entry name" value="Ribonuclease Inhibitor"/>
    <property type="match status" value="3"/>
</dbReference>
<accession>A0A926VK39</accession>
<evidence type="ECO:0000256" key="2">
    <source>
        <dbReference type="ARBA" id="ARBA00022737"/>
    </source>
</evidence>
<dbReference type="PANTHER" id="PTHR48051:SF39">
    <property type="entry name" value="P53-INDUCED DEATH DOMAIN PROTEIN 1"/>
    <property type="match status" value="1"/>
</dbReference>
<dbReference type="SMART" id="SM00369">
    <property type="entry name" value="LRR_TYP"/>
    <property type="match status" value="6"/>
</dbReference>
<dbReference type="InterPro" id="IPR019361">
    <property type="entry name" value="HPF1"/>
</dbReference>
<dbReference type="InterPro" id="IPR032675">
    <property type="entry name" value="LRR_dom_sf"/>
</dbReference>
<evidence type="ECO:0000313" key="4">
    <source>
        <dbReference type="EMBL" id="MBD2184227.1"/>
    </source>
</evidence>
<dbReference type="Proteomes" id="UP000641646">
    <property type="component" value="Unassembled WGS sequence"/>
</dbReference>
<evidence type="ECO:0000256" key="1">
    <source>
        <dbReference type="ARBA" id="ARBA00022614"/>
    </source>
</evidence>